<evidence type="ECO:0000313" key="1">
    <source>
        <dbReference type="EMBL" id="OHT19905.1"/>
    </source>
</evidence>
<dbReference type="Proteomes" id="UP000179467">
    <property type="component" value="Unassembled WGS sequence"/>
</dbReference>
<protein>
    <recommendedName>
        <fullName evidence="3">Phage tail assembly chaperone</fullName>
    </recommendedName>
</protein>
<comment type="caution">
    <text evidence="1">The sequence shown here is derived from an EMBL/GenBank/DDBJ whole genome shotgun (WGS) entry which is preliminary data.</text>
</comment>
<accession>A0A1S1HCP2</accession>
<dbReference type="OrthoDB" id="7582980at2"/>
<dbReference type="EMBL" id="MIPT01000001">
    <property type="protein sequence ID" value="OHT19905.1"/>
    <property type="molecule type" value="Genomic_DNA"/>
</dbReference>
<name>A0A1S1HCP2_9SPHN</name>
<proteinExistence type="predicted"/>
<dbReference type="AlphaFoldDB" id="A0A1S1HCP2"/>
<evidence type="ECO:0000313" key="2">
    <source>
        <dbReference type="Proteomes" id="UP000179467"/>
    </source>
</evidence>
<keyword evidence="2" id="KW-1185">Reference proteome</keyword>
<gene>
    <name evidence="1" type="ORF">BHE75_01898</name>
</gene>
<organism evidence="1 2">
    <name type="scientific">Edaphosphingomonas haloaromaticamans</name>
    <dbReference type="NCBI Taxonomy" id="653954"/>
    <lineage>
        <taxon>Bacteria</taxon>
        <taxon>Pseudomonadati</taxon>
        <taxon>Pseudomonadota</taxon>
        <taxon>Alphaproteobacteria</taxon>
        <taxon>Sphingomonadales</taxon>
        <taxon>Rhizorhabdaceae</taxon>
        <taxon>Edaphosphingomonas</taxon>
    </lineage>
</organism>
<dbReference type="RefSeq" id="WP_084653044.1">
    <property type="nucleotide sequence ID" value="NZ_MIPT01000001.1"/>
</dbReference>
<sequence>MGLALAAFGWSADQFWRSTHHEFVAMCEARQQMNKRPD</sequence>
<reference evidence="1 2" key="1">
    <citation type="submission" date="2016-09" db="EMBL/GenBank/DDBJ databases">
        <title>Metabolic pathway, cell adaptation mechanisms and a novel monoxygenase revealed through proteogenomic-transcription analysis of a Sphingomonas haloaromaticamans strain degrading the fungicide ortho-phenylphenol.</title>
        <authorList>
            <person name="Perruchon C."/>
            <person name="Papadopoulou E.S."/>
            <person name="Rousidou C."/>
            <person name="Vasileiadis S."/>
            <person name="Tanou G."/>
            <person name="Amoutzias G."/>
            <person name="Molassiotis A."/>
            <person name="Karpouzas D.G."/>
        </authorList>
    </citation>
    <scope>NUCLEOTIDE SEQUENCE [LARGE SCALE GENOMIC DNA]</scope>
    <source>
        <strain evidence="1 2">P3</strain>
    </source>
</reference>
<evidence type="ECO:0008006" key="3">
    <source>
        <dbReference type="Google" id="ProtNLM"/>
    </source>
</evidence>